<dbReference type="RefSeq" id="XP_004032514.1">
    <property type="nucleotide sequence ID" value="XM_004032466.1"/>
</dbReference>
<dbReference type="EMBL" id="GL983930">
    <property type="protein sequence ID" value="EGR30927.1"/>
    <property type="molecule type" value="Genomic_DNA"/>
</dbReference>
<reference evidence="1 2" key="1">
    <citation type="submission" date="2011-07" db="EMBL/GenBank/DDBJ databases">
        <authorList>
            <person name="Coyne R."/>
            <person name="Brami D."/>
            <person name="Johnson J."/>
            <person name="Hostetler J."/>
            <person name="Hannick L."/>
            <person name="Clark T."/>
            <person name="Cassidy-Hanley D."/>
            <person name="Inman J."/>
        </authorList>
    </citation>
    <scope>NUCLEOTIDE SEQUENCE [LARGE SCALE GENOMIC DNA]</scope>
    <source>
        <strain evidence="1 2">G5</strain>
    </source>
</reference>
<sequence>MQEMWMNVLLKQQSYYKKSNPKILQVIQHSLLKIQQKLELNQVFLLLIILQYNHYKYLFKNLLQKAVMLIVKIFIKKQFVKTLKKQDSIYCLHYLNILKVIKTEELKIDIEI</sequence>
<name>G0QV20_ICHMU</name>
<dbReference type="AlphaFoldDB" id="G0QV20"/>
<proteinExistence type="predicted"/>
<gene>
    <name evidence="1" type="ORF">IMG5_120920</name>
</gene>
<dbReference type="Proteomes" id="UP000008983">
    <property type="component" value="Unassembled WGS sequence"/>
</dbReference>
<dbReference type="GeneID" id="14907048"/>
<evidence type="ECO:0000313" key="2">
    <source>
        <dbReference type="Proteomes" id="UP000008983"/>
    </source>
</evidence>
<organism evidence="1 2">
    <name type="scientific">Ichthyophthirius multifiliis</name>
    <name type="common">White spot disease agent</name>
    <name type="synonym">Ich</name>
    <dbReference type="NCBI Taxonomy" id="5932"/>
    <lineage>
        <taxon>Eukaryota</taxon>
        <taxon>Sar</taxon>
        <taxon>Alveolata</taxon>
        <taxon>Ciliophora</taxon>
        <taxon>Intramacronucleata</taxon>
        <taxon>Oligohymenophorea</taxon>
        <taxon>Hymenostomatida</taxon>
        <taxon>Ophryoglenina</taxon>
        <taxon>Ichthyophthirius</taxon>
    </lineage>
</organism>
<dbReference type="InParanoid" id="G0QV20"/>
<protein>
    <submittedName>
        <fullName evidence="1">Uncharacterized protein</fullName>
    </submittedName>
</protein>
<accession>G0QV20</accession>
<evidence type="ECO:0000313" key="1">
    <source>
        <dbReference type="EMBL" id="EGR30927.1"/>
    </source>
</evidence>
<keyword evidence="2" id="KW-1185">Reference proteome</keyword>